<dbReference type="SUPFAM" id="SSF55874">
    <property type="entry name" value="ATPase domain of HSP90 chaperone/DNA topoisomerase II/histidine kinase"/>
    <property type="match status" value="1"/>
</dbReference>
<dbReference type="InterPro" id="IPR005467">
    <property type="entry name" value="His_kinase_dom"/>
</dbReference>
<keyword evidence="6" id="KW-0812">Transmembrane</keyword>
<keyword evidence="6" id="KW-1133">Transmembrane helix</keyword>
<reference evidence="9" key="1">
    <citation type="submission" date="2019-01" db="EMBL/GenBank/DDBJ databases">
        <title>Draft genomes of a novel of Sporanaerobacter strains.</title>
        <authorList>
            <person name="Ma S."/>
        </authorList>
    </citation>
    <scope>NUCLEOTIDE SEQUENCE [LARGE SCALE GENOMIC DNA]</scope>
    <source>
        <strain evidence="9">NJN-17</strain>
    </source>
</reference>
<dbReference type="PANTHER" id="PTHR43547:SF2">
    <property type="entry name" value="HYBRID SIGNAL TRANSDUCTION HISTIDINE KINASE C"/>
    <property type="match status" value="1"/>
</dbReference>
<evidence type="ECO:0000256" key="4">
    <source>
        <dbReference type="ARBA" id="ARBA00022777"/>
    </source>
</evidence>
<keyword evidence="9" id="KW-1185">Reference proteome</keyword>
<keyword evidence="4" id="KW-0808">Transferase</keyword>
<accession>A0A410QES6</accession>
<feature type="domain" description="Histidine kinase" evidence="7">
    <location>
        <begin position="302"/>
        <end position="416"/>
    </location>
</feature>
<dbReference type="RefSeq" id="WP_114218559.1">
    <property type="nucleotide sequence ID" value="NZ_CP035282.1"/>
</dbReference>
<name>A0A410QES6_9FIRM</name>
<dbReference type="PRINTS" id="PR00344">
    <property type="entry name" value="BCTRLSENSOR"/>
</dbReference>
<evidence type="ECO:0000256" key="1">
    <source>
        <dbReference type="ARBA" id="ARBA00000085"/>
    </source>
</evidence>
<keyword evidence="5" id="KW-0902">Two-component regulatory system</keyword>
<dbReference type="GO" id="GO:0000155">
    <property type="term" value="F:phosphorelay sensor kinase activity"/>
    <property type="evidence" value="ECO:0007669"/>
    <property type="project" value="TreeGrafter"/>
</dbReference>
<organism evidence="8 9">
    <name type="scientific">Acidilutibacter cellobiosedens</name>
    <dbReference type="NCBI Taxonomy" id="2507161"/>
    <lineage>
        <taxon>Bacteria</taxon>
        <taxon>Bacillati</taxon>
        <taxon>Bacillota</taxon>
        <taxon>Tissierellia</taxon>
        <taxon>Tissierellales</taxon>
        <taxon>Acidilutibacteraceae</taxon>
        <taxon>Acidilutibacter</taxon>
    </lineage>
</organism>
<evidence type="ECO:0000256" key="6">
    <source>
        <dbReference type="SAM" id="Phobius"/>
    </source>
</evidence>
<evidence type="ECO:0000313" key="8">
    <source>
        <dbReference type="EMBL" id="QAT62500.1"/>
    </source>
</evidence>
<dbReference type="SMART" id="SM00387">
    <property type="entry name" value="HATPase_c"/>
    <property type="match status" value="1"/>
</dbReference>
<dbReference type="OrthoDB" id="1791938at2"/>
<dbReference type="Gene3D" id="3.30.565.10">
    <property type="entry name" value="Histidine kinase-like ATPase, C-terminal domain"/>
    <property type="match status" value="1"/>
</dbReference>
<keyword evidence="6" id="KW-0472">Membrane</keyword>
<keyword evidence="4" id="KW-0418">Kinase</keyword>
<feature type="transmembrane region" description="Helical" evidence="6">
    <location>
        <begin position="79"/>
        <end position="101"/>
    </location>
</feature>
<feature type="transmembrane region" description="Helical" evidence="6">
    <location>
        <begin position="29"/>
        <end position="45"/>
    </location>
</feature>
<proteinExistence type="predicted"/>
<dbReference type="PANTHER" id="PTHR43547">
    <property type="entry name" value="TWO-COMPONENT HISTIDINE KINASE"/>
    <property type="match status" value="1"/>
</dbReference>
<dbReference type="PROSITE" id="PS50109">
    <property type="entry name" value="HIS_KIN"/>
    <property type="match status" value="1"/>
</dbReference>
<dbReference type="AlphaFoldDB" id="A0A410QES6"/>
<evidence type="ECO:0000259" key="7">
    <source>
        <dbReference type="PROSITE" id="PS50109"/>
    </source>
</evidence>
<sequence length="422" mass="48995">MKKFKHTVFIAVCIAIGALFHINYYSQGFIITLSIIILPVLLYYYEDVNPIGVGFASGIVSPVFRSIVLYITIKDIHQIYIMVMPDVFFYFSYGIFFYLFYYRKTEKNLTSFITASFSCDFLSNVVEMSIRTGIVDMDIEIIKGLILIALLRSAAVLGIVIGIKRYQSFLIKDEHEFRYRRLMMLTASFKSEIYFMNKNMAEIEEVMKKSYFAYKTISENNYPEELKNLSLDIAKNVHEIKKDYIRVIKGLEEMSEDKSDVSCMNIKDIIKILEIDMKEYIARNKLDIILNFNVKVNFDVKDHFYLMSVFMNLINNGIEAMENKKRGILKVLIDEYTNDYVFYISDNGMGIKKDNLDYIYNPGFSTKFDKDTGNIERGIGLALVKDLVENKFKGKISVKSELNKGTVFTINIPKEVFGRDLF</sequence>
<feature type="transmembrane region" description="Helical" evidence="6">
    <location>
        <begin position="51"/>
        <end position="72"/>
    </location>
</feature>
<dbReference type="Proteomes" id="UP000287969">
    <property type="component" value="Chromosome"/>
</dbReference>
<feature type="transmembrane region" description="Helical" evidence="6">
    <location>
        <begin position="141"/>
        <end position="163"/>
    </location>
</feature>
<dbReference type="EC" id="2.7.13.3" evidence="2"/>
<dbReference type="InterPro" id="IPR036890">
    <property type="entry name" value="HATPase_C_sf"/>
</dbReference>
<keyword evidence="3" id="KW-0597">Phosphoprotein</keyword>
<feature type="transmembrane region" description="Helical" evidence="6">
    <location>
        <begin position="6"/>
        <end position="22"/>
    </location>
</feature>
<dbReference type="InterPro" id="IPR004358">
    <property type="entry name" value="Sig_transdc_His_kin-like_C"/>
</dbReference>
<evidence type="ECO:0000313" key="9">
    <source>
        <dbReference type="Proteomes" id="UP000287969"/>
    </source>
</evidence>
<evidence type="ECO:0000256" key="2">
    <source>
        <dbReference type="ARBA" id="ARBA00012438"/>
    </source>
</evidence>
<evidence type="ECO:0000256" key="3">
    <source>
        <dbReference type="ARBA" id="ARBA00022553"/>
    </source>
</evidence>
<evidence type="ECO:0000256" key="5">
    <source>
        <dbReference type="ARBA" id="ARBA00023012"/>
    </source>
</evidence>
<dbReference type="InterPro" id="IPR003594">
    <property type="entry name" value="HATPase_dom"/>
</dbReference>
<dbReference type="Pfam" id="PF02518">
    <property type="entry name" value="HATPase_c"/>
    <property type="match status" value="1"/>
</dbReference>
<protein>
    <recommendedName>
        <fullName evidence="2">histidine kinase</fullName>
        <ecNumber evidence="2">2.7.13.3</ecNumber>
    </recommendedName>
</protein>
<dbReference type="KEGG" id="spoa:EQM13_13460"/>
<gene>
    <name evidence="8" type="ORF">EQM13_13460</name>
</gene>
<dbReference type="EMBL" id="CP035282">
    <property type="protein sequence ID" value="QAT62500.1"/>
    <property type="molecule type" value="Genomic_DNA"/>
</dbReference>
<comment type="catalytic activity">
    <reaction evidence="1">
        <text>ATP + protein L-histidine = ADP + protein N-phospho-L-histidine.</text>
        <dbReference type="EC" id="2.7.13.3"/>
    </reaction>
</comment>